<reference evidence="3" key="1">
    <citation type="journal article" date="2023" name="Commun. Biol.">
        <title>Genome analysis of Parmales, the sister group of diatoms, reveals the evolutionary specialization of diatoms from phago-mixotrophs to photoautotrophs.</title>
        <authorList>
            <person name="Ban H."/>
            <person name="Sato S."/>
            <person name="Yoshikawa S."/>
            <person name="Yamada K."/>
            <person name="Nakamura Y."/>
            <person name="Ichinomiya M."/>
            <person name="Sato N."/>
            <person name="Blanc-Mathieu R."/>
            <person name="Endo H."/>
            <person name="Kuwata A."/>
            <person name="Ogata H."/>
        </authorList>
    </citation>
    <scope>NUCLEOTIDE SEQUENCE [LARGE SCALE GENOMIC DNA]</scope>
    <source>
        <strain evidence="3">NIES 3699</strain>
    </source>
</reference>
<feature type="compositionally biased region" description="Low complexity" evidence="1">
    <location>
        <begin position="782"/>
        <end position="795"/>
    </location>
</feature>
<feature type="region of interest" description="Disordered" evidence="1">
    <location>
        <begin position="1866"/>
        <end position="1888"/>
    </location>
</feature>
<feature type="compositionally biased region" description="Low complexity" evidence="1">
    <location>
        <begin position="863"/>
        <end position="882"/>
    </location>
</feature>
<dbReference type="GO" id="GO:0005085">
    <property type="term" value="F:guanyl-nucleotide exchange factor activity"/>
    <property type="evidence" value="ECO:0007669"/>
    <property type="project" value="InterPro"/>
</dbReference>
<feature type="region of interest" description="Disordered" evidence="1">
    <location>
        <begin position="853"/>
        <end position="893"/>
    </location>
</feature>
<protein>
    <submittedName>
        <fullName evidence="2">Uncharacterized protein</fullName>
    </submittedName>
</protein>
<proteinExistence type="predicted"/>
<evidence type="ECO:0000313" key="3">
    <source>
        <dbReference type="Proteomes" id="UP001165160"/>
    </source>
</evidence>
<dbReference type="InterPro" id="IPR026791">
    <property type="entry name" value="DOCK"/>
</dbReference>
<dbReference type="GO" id="GO:0007264">
    <property type="term" value="P:small GTPase-mediated signal transduction"/>
    <property type="evidence" value="ECO:0007669"/>
    <property type="project" value="InterPro"/>
</dbReference>
<accession>A0A9W7EWX6</accession>
<feature type="region of interest" description="Disordered" evidence="1">
    <location>
        <begin position="1986"/>
        <end position="2018"/>
    </location>
</feature>
<feature type="compositionally biased region" description="Low complexity" evidence="1">
    <location>
        <begin position="645"/>
        <end position="666"/>
    </location>
</feature>
<dbReference type="PANTHER" id="PTHR23317:SF76">
    <property type="entry name" value="LD20667P"/>
    <property type="match status" value="1"/>
</dbReference>
<evidence type="ECO:0000313" key="2">
    <source>
        <dbReference type="EMBL" id="GMH93527.1"/>
    </source>
</evidence>
<comment type="caution">
    <text evidence="2">The sequence shown here is derived from an EMBL/GenBank/DDBJ whole genome shotgun (WGS) entry which is preliminary data.</text>
</comment>
<feature type="compositionally biased region" description="Pro residues" evidence="1">
    <location>
        <begin position="630"/>
        <end position="644"/>
    </location>
</feature>
<keyword evidence="3" id="KW-1185">Reference proteome</keyword>
<gene>
    <name evidence="2" type="ORF">TrVE_jg13386</name>
</gene>
<feature type="compositionally biased region" description="Basic and acidic residues" evidence="1">
    <location>
        <begin position="2006"/>
        <end position="2018"/>
    </location>
</feature>
<name>A0A9W7EWX6_9STRA</name>
<dbReference type="PANTHER" id="PTHR23317">
    <property type="entry name" value="DEDICATOR OF CYTOKINESIS DOCK"/>
    <property type="match status" value="1"/>
</dbReference>
<feature type="region of interest" description="Disordered" evidence="1">
    <location>
        <begin position="621"/>
        <end position="699"/>
    </location>
</feature>
<feature type="compositionally biased region" description="Low complexity" evidence="1">
    <location>
        <begin position="675"/>
        <end position="690"/>
    </location>
</feature>
<feature type="region of interest" description="Disordered" evidence="1">
    <location>
        <begin position="763"/>
        <end position="797"/>
    </location>
</feature>
<dbReference type="EMBL" id="BRXX01000140">
    <property type="protein sequence ID" value="GMH93527.1"/>
    <property type="molecule type" value="Genomic_DNA"/>
</dbReference>
<dbReference type="Proteomes" id="UP001165160">
    <property type="component" value="Unassembled WGS sequence"/>
</dbReference>
<sequence>MPPPSISPHTIPTGSNTSLSLLSLSPSFSLSPPKRRKEDDNLPPLLYSCNDLYLPSSSDLGTYETREALSYQRFLLNAQKKVSNIRPSILRSFMGNYVNEEEINYNIFHPPSSYYSYYSFEPISISFDSEIIDVGFWKQIVGGNGRDGGGKGSFERGTGRATSGSCVFQVSPPPSPPLHLILLFTCPPPHIPSYVKPPPSKIHLPSRSSQKKLKTLVKPLKSVFAYAVCGLGEKGTVHLPIFRYDTGKGTRQIYEHIKGDAPGDLAKGGSVTISVNAFNPTAHTMLTTLSGQTFGTGHTSRTLIPTSLPLPPPLFNLPSPHTILLRPLNLLNSAKRNISISLTVHWSVNNELGECLKCIVDSENITGGERFVEEEFTTVTHNTQTHEWWESWNIRVPPRPLPEAILTAVLHVHNLKLKRSSDKEKTVVEYLGSALVNLRESTTVPVDYILGSNGELTRSDLDKKSDPMEIVVEIVRSPFVPSEISDVYRLGPKAPQVDWGPSGVEWREEDDVEVVKKLARICSVEGRMLWREIREISGVIVLSMTSGRLGCPDPAYMNPANPTALRVNALAVLMVVVSKAQGWICKGGWKSDKFVKLFSAIVTDRRGWGGKVFESDEVDDDFADSYSSDSPPPSPSSIPSPPKSPCGSPTIENYELSPETEPSPSSNRKRCNTFPSDDASSLTSPLSPSPQNNANKSTFNTFDDSLTNFGCAPLSTIKEVADDDRSSYSYSSTMSERITPINMSPVNEDAPLVDDSGEFVVKKKGPVKQMRVPPRPSPTAAPSPKKAPSQPQAPSGFLEKIGADLGISAVTNSDDLTGEKSEVGMKHHRKTKSVCSIDWSTPGGNNILAAATGNPPHHAKTPSLLSTSNSGSSDSMNSSAAGGLSPVKHQRTRTSGGGFLSSFLSSINSPKKQEMPKVPPQSKITTTASIEIDGDVLHLPLHGNTIETLKPGEQWWPYLYEVIIYQWATLLSSQQRLIDTGQIPDQAIHAACVIGKGVTISSAPVMFEIIKISLCRHVTFLSDDKSKPNPRVSLPQPLMDNLASLVRSLTKACIAPRNFDKISSRRIARDVSSKLIMFIRDLFDFLQLTDVQRLVNVFYAEFVDINQSGVSKLNVRYSSELWELRLEAVRVLSETPDYGALNLPLADSWEEKYLECSNQAHRHPRTKNKRRIFFKGALDEIRAVMIPPPNYGINEVNPHWLASIIVHQSLAGIEHGDFAARSKVAEILLQLLSMHSREGAKGHRSPKLASMYVPVLQLLTSHVQLLAMDEAKSIFRINLLSGFLWILQSAPPELLGALWRDMLLGAQGCGKYEFFDEDVDRGEESDSETFSSTLMAIFDLLNLSLASLEYEPATTAPGKAKNDAESQRMWFSHDACLIVVSTARSILKQLLFIMDPSSSLLGESTDLRSRHIVHVHLSSSKTGPFSVADVSSIVRTIASVYLHGLSLHISDAAATGLIAASVELLKAVGLNMFLLSLQDSLQDWMRMLLLHSGARRATVRVQALEFLVLLLRASWTTFGTLSKIRLPALAIFAEVCEKMAQPHLASGHSSIVQALAPILKSLERMEQSTVSRNMAFKAALHRFAGQLHAIYRGFLASVPKQSNNFNEATEEELMAAASCFDKYELPFHRAYWLHLLAELHEERKHFAEAGACRFEIYNTLKASEGHAKVWNPRPFARWEAIHRRSGAYAQNQPRPLDDAELAAEIESNLVYAGELFKLAGSKKAKATFTLAADLFASRFDDDGMRRAYLILSTLDKNKVPILEAHPESPKISNLTGIAVNPSPHAPSDCGTFFRVYFHGSAPDDLVGAEYVYRAPGSMPIEKFGDHVAAVLHGLLPPHVPVDLILDDGRTNQQSNTKGHYIARPSQRRGKVAGGQRLREREGEGTMDGGVCEVKITPLRPVAGRQSMHTTGSKEWFEMRCKTAQHAVNSTSASASAAAPTAAGQQILSNDSYGSFGGPVLSLKDTLSSSYSRNSCDFSVSSVLHMRNSSSPQNTQKSKSEAPPATCDRDMLPPSERETDSFSTFTFTIPLSINDDRRSSSSSDNRKMVEKNLRLTTLKVAQSFPTTVSRLPIANRTVALVSPLQENVSTVCSWNAIMFQTVLATTKLSVNFSGEFQGHGIGKDAAKILVDALHQSRICTMAVKVLSSKSLYQQRISKRVEVLPDAEVLTLKRQLSRSMVMFLELLHTLLIKNRELLLAWVARKRAMKAEEPGSEDFHLHGRTSHRSVAPSYNFGNTVTGVFKNPTAPLNRGTTGSTSGSRTSFTDSVAEIEHENEEGTFNPQTTLTPNENLKSDIGVQSELQRSFSSTTKCLYPLLVTWINEDEVPRWIEMSGMEGYFASSSYKVVKMETQTYFERSEWGEGN</sequence>
<evidence type="ECO:0000256" key="1">
    <source>
        <dbReference type="SAM" id="MobiDB-lite"/>
    </source>
</evidence>
<organism evidence="2 3">
    <name type="scientific">Triparma verrucosa</name>
    <dbReference type="NCBI Taxonomy" id="1606542"/>
    <lineage>
        <taxon>Eukaryota</taxon>
        <taxon>Sar</taxon>
        <taxon>Stramenopiles</taxon>
        <taxon>Ochrophyta</taxon>
        <taxon>Bolidophyceae</taxon>
        <taxon>Parmales</taxon>
        <taxon>Triparmaceae</taxon>
        <taxon>Triparma</taxon>
    </lineage>
</organism>
<feature type="compositionally biased region" description="Polar residues" evidence="1">
    <location>
        <begin position="1986"/>
        <end position="1996"/>
    </location>
</feature>